<comment type="caution">
    <text evidence="1">The sequence shown here is derived from an EMBL/GenBank/DDBJ whole genome shotgun (WGS) entry which is preliminary data.</text>
</comment>
<dbReference type="InterPro" id="IPR011335">
    <property type="entry name" value="Restrct_endonuc-II-like"/>
</dbReference>
<dbReference type="InterPro" id="IPR011856">
    <property type="entry name" value="tRNA_endonuc-like_dom_sf"/>
</dbReference>
<keyword evidence="2" id="KW-1185">Reference proteome</keyword>
<dbReference type="RefSeq" id="WP_283754420.1">
    <property type="nucleotide sequence ID" value="NZ_JAQOSP010000097.1"/>
</dbReference>
<dbReference type="Gene3D" id="3.40.1350.10">
    <property type="match status" value="2"/>
</dbReference>
<sequence length="81" mass="9893">MARDKFHYAVRRGLEKQEWEITHDPLVLEEVEPERTLYLAIPSVAYDSFFWRDLPKLSIQRYDLKLIVYEPEEEIIIQWIN</sequence>
<protein>
    <submittedName>
        <fullName evidence="1">Element excision factor XisH family protein</fullName>
    </submittedName>
</protein>
<accession>A0ABT7AWK7</accession>
<dbReference type="Proteomes" id="UP001235303">
    <property type="component" value="Unassembled WGS sequence"/>
</dbReference>
<name>A0ABT7AWK7_9CYAN</name>
<dbReference type="InterPro" id="IPR014919">
    <property type="entry name" value="XisH"/>
</dbReference>
<gene>
    <name evidence="1" type="ORF">PMG71_14610</name>
</gene>
<organism evidence="1 2">
    <name type="scientific">Roseofilum acuticapitatum BLCC-M154</name>
    <dbReference type="NCBI Taxonomy" id="3022444"/>
    <lineage>
        <taxon>Bacteria</taxon>
        <taxon>Bacillati</taxon>
        <taxon>Cyanobacteriota</taxon>
        <taxon>Cyanophyceae</taxon>
        <taxon>Desertifilales</taxon>
        <taxon>Desertifilaceae</taxon>
        <taxon>Roseofilum</taxon>
        <taxon>Roseofilum acuticapitatum</taxon>
    </lineage>
</organism>
<dbReference type="Pfam" id="PF08814">
    <property type="entry name" value="XisH"/>
    <property type="match status" value="1"/>
</dbReference>
<dbReference type="EMBL" id="JAQOSP010000097">
    <property type="protein sequence ID" value="MDJ1170661.1"/>
    <property type="molecule type" value="Genomic_DNA"/>
</dbReference>
<dbReference type="SUPFAM" id="SSF52980">
    <property type="entry name" value="Restriction endonuclease-like"/>
    <property type="match status" value="1"/>
</dbReference>
<evidence type="ECO:0000313" key="1">
    <source>
        <dbReference type="EMBL" id="MDJ1170661.1"/>
    </source>
</evidence>
<evidence type="ECO:0000313" key="2">
    <source>
        <dbReference type="Proteomes" id="UP001235303"/>
    </source>
</evidence>
<proteinExistence type="predicted"/>
<reference evidence="1 2" key="1">
    <citation type="submission" date="2023-01" db="EMBL/GenBank/DDBJ databases">
        <title>Novel diversity within Roseofilum (Cyanobacteria; Desertifilaceae) from marine benthic mats with descriptions of four novel species.</title>
        <authorList>
            <person name="Wang Y."/>
            <person name="Berthold D.E."/>
            <person name="Hu J."/>
            <person name="Lefler F.W."/>
            <person name="Laughinghouse H.D. IV."/>
        </authorList>
    </citation>
    <scope>NUCLEOTIDE SEQUENCE [LARGE SCALE GENOMIC DNA]</scope>
    <source>
        <strain evidence="1 2">BLCC-M154</strain>
    </source>
</reference>